<dbReference type="Gene3D" id="3.40.50.300">
    <property type="entry name" value="P-loop containing nucleotide triphosphate hydrolases"/>
    <property type="match status" value="2"/>
</dbReference>
<feature type="compositionally biased region" description="Acidic residues" evidence="6">
    <location>
        <begin position="1000"/>
        <end position="1011"/>
    </location>
</feature>
<evidence type="ECO:0000259" key="8">
    <source>
        <dbReference type="PROSITE" id="PS51192"/>
    </source>
</evidence>
<dbReference type="InterPro" id="IPR027417">
    <property type="entry name" value="P-loop_NTPase"/>
</dbReference>
<dbReference type="GO" id="GO:0005524">
    <property type="term" value="F:ATP binding"/>
    <property type="evidence" value="ECO:0007669"/>
    <property type="project" value="UniProtKB-KW"/>
</dbReference>
<feature type="compositionally biased region" description="Basic residues" evidence="6">
    <location>
        <begin position="1051"/>
        <end position="1080"/>
    </location>
</feature>
<feature type="compositionally biased region" description="Polar residues" evidence="6">
    <location>
        <begin position="373"/>
        <end position="382"/>
    </location>
</feature>
<dbReference type="PANTHER" id="PTHR47963:SF8">
    <property type="entry name" value="ATP-DEPENDENT RNA HELICASE DEAD"/>
    <property type="match status" value="1"/>
</dbReference>
<keyword evidence="5" id="KW-0067">ATP-binding</keyword>
<evidence type="ECO:0000256" key="1">
    <source>
        <dbReference type="ARBA" id="ARBA00012552"/>
    </source>
</evidence>
<feature type="signal peptide" evidence="7">
    <location>
        <begin position="1"/>
        <end position="29"/>
    </location>
</feature>
<gene>
    <name evidence="10" type="ORF">Cvel_19352</name>
</gene>
<proteinExistence type="predicted"/>
<feature type="region of interest" description="Disordered" evidence="6">
    <location>
        <begin position="922"/>
        <end position="1080"/>
    </location>
</feature>
<evidence type="ECO:0000256" key="3">
    <source>
        <dbReference type="ARBA" id="ARBA00022801"/>
    </source>
</evidence>
<keyword evidence="4" id="KW-0347">Helicase</keyword>
<feature type="region of interest" description="Disordered" evidence="6">
    <location>
        <begin position="289"/>
        <end position="344"/>
    </location>
</feature>
<dbReference type="CDD" id="cd00268">
    <property type="entry name" value="DEADc"/>
    <property type="match status" value="1"/>
</dbReference>
<dbReference type="SUPFAM" id="SSF52540">
    <property type="entry name" value="P-loop containing nucleoside triphosphate hydrolases"/>
    <property type="match status" value="1"/>
</dbReference>
<protein>
    <recommendedName>
        <fullName evidence="1">RNA helicase</fullName>
        <ecNumber evidence="1">3.6.4.13</ecNumber>
    </recommendedName>
</protein>
<dbReference type="SMART" id="SM00490">
    <property type="entry name" value="HELICc"/>
    <property type="match status" value="1"/>
</dbReference>
<feature type="compositionally biased region" description="Basic and acidic residues" evidence="6">
    <location>
        <begin position="1015"/>
        <end position="1035"/>
    </location>
</feature>
<evidence type="ECO:0000256" key="7">
    <source>
        <dbReference type="SAM" id="SignalP"/>
    </source>
</evidence>
<dbReference type="PANTHER" id="PTHR47963">
    <property type="entry name" value="DEAD-BOX ATP-DEPENDENT RNA HELICASE 47, MITOCHONDRIAL"/>
    <property type="match status" value="1"/>
</dbReference>
<dbReference type="PROSITE" id="PS51194">
    <property type="entry name" value="HELICASE_CTER"/>
    <property type="match status" value="1"/>
</dbReference>
<keyword evidence="2" id="KW-0547">Nucleotide-binding</keyword>
<dbReference type="InterPro" id="IPR044742">
    <property type="entry name" value="DEAD/DEAH_RhlB"/>
</dbReference>
<dbReference type="GO" id="GO:0016787">
    <property type="term" value="F:hydrolase activity"/>
    <property type="evidence" value="ECO:0007669"/>
    <property type="project" value="UniProtKB-KW"/>
</dbReference>
<feature type="compositionally biased region" description="Basic and acidic residues" evidence="6">
    <location>
        <begin position="203"/>
        <end position="239"/>
    </location>
</feature>
<dbReference type="InterPro" id="IPR014001">
    <property type="entry name" value="Helicase_ATP-bd"/>
</dbReference>
<evidence type="ECO:0000259" key="9">
    <source>
        <dbReference type="PROSITE" id="PS51194"/>
    </source>
</evidence>
<evidence type="ECO:0000256" key="4">
    <source>
        <dbReference type="ARBA" id="ARBA00022806"/>
    </source>
</evidence>
<evidence type="ECO:0000256" key="6">
    <source>
        <dbReference type="SAM" id="MobiDB-lite"/>
    </source>
</evidence>
<name>A0A0G4FYR2_9ALVE</name>
<dbReference type="EMBL" id="CDMZ01000731">
    <property type="protein sequence ID" value="CEM20358.1"/>
    <property type="molecule type" value="Genomic_DNA"/>
</dbReference>
<dbReference type="SMART" id="SM00487">
    <property type="entry name" value="DEXDc"/>
    <property type="match status" value="1"/>
</dbReference>
<feature type="chain" id="PRO_5005189259" description="RNA helicase" evidence="7">
    <location>
        <begin position="30"/>
        <end position="1080"/>
    </location>
</feature>
<dbReference type="VEuPathDB" id="CryptoDB:Cvel_19352"/>
<organism evidence="10">
    <name type="scientific">Chromera velia CCMP2878</name>
    <dbReference type="NCBI Taxonomy" id="1169474"/>
    <lineage>
        <taxon>Eukaryota</taxon>
        <taxon>Sar</taxon>
        <taxon>Alveolata</taxon>
        <taxon>Colpodellida</taxon>
        <taxon>Chromeraceae</taxon>
        <taxon>Chromera</taxon>
    </lineage>
</organism>
<dbReference type="EC" id="3.6.4.13" evidence="1"/>
<dbReference type="Pfam" id="PF00271">
    <property type="entry name" value="Helicase_C"/>
    <property type="match status" value="1"/>
</dbReference>
<feature type="region of interest" description="Disordered" evidence="6">
    <location>
        <begin position="372"/>
        <end position="393"/>
    </location>
</feature>
<feature type="region of interest" description="Disordered" evidence="6">
    <location>
        <begin position="203"/>
        <end position="248"/>
    </location>
</feature>
<accession>A0A0G4FYR2</accession>
<dbReference type="InterPro" id="IPR050547">
    <property type="entry name" value="DEAD_box_RNA_helicases"/>
</dbReference>
<evidence type="ECO:0000256" key="5">
    <source>
        <dbReference type="ARBA" id="ARBA00022840"/>
    </source>
</evidence>
<dbReference type="PROSITE" id="PS51192">
    <property type="entry name" value="HELICASE_ATP_BIND_1"/>
    <property type="match status" value="1"/>
</dbReference>
<sequence length="1080" mass="121288">MSRRAVLPSTSLLALACSCVLIFLNSSSAFHLSPLLPFPSPSSPSKRRHPTALDGQRFMETNLPKFTGRKRKKEKKDLYDPAGRHKGPLQVPNEMKSGDLDALIKRMDRKFEGMNAKSNQRGNSEKDFFLEPPSMPDQAPSKATRMLRALLNEGDVVYQGDVRRLRKKTTRDPTQTENKRKAAELELITREYKKAFGFLARKKQEETGREEAREAHERRQKEAVEAREKRRLARERAVEEPTVSKGIAKRALSAAARAAEEAEALKASLGGNGGSSVPLSAYALRASPLGGWTEDETGEDRSVAEDQKEEVIDESFGEEGERMDVGEEGKKTEERESKDRNFVKEWLPDRDRGLGRVGATSAELTKKALELSRASSLSTSEENGGRSADDASAPSLFSSCSAATNTSSSLDVASDQMDLDDFDARLARAIRRLPQGKKGESSEVIPPESRLFRYEGCIDFSRMGFLEPDKGKSFEDFGIVDPSLLEALREGGVRHPTEAQRRVMPLLSSGHDVVCESHTGSGKTLAFLLPLLQKIDPSVRSPQMVVIVPSRELAIQVGRVAHQLTEKSELGVGLLIGGANPERQMQAIRKEKPQILVGTPGRLYDAFIGRSGSRLRAGAIRYAVLDEVDALLREPFNHHLTELMHTLPEPTKGHGRLTVFISATAGQENVRAFAHKHMKPHWLFVNPTGVVARPRDTPPPSQGQSEPTEALLPTDKKKWLRLLPPNVQHVYLLTSEHRRLPELRRLMGSDPADKRVLAFCNTQGRVKFAVDWMQRRKRPCAPLSGWTSKAERAEVFRELQDGGVDLTIATEVCARGVDLPFLTHAVNLDLPNDIEHYVHRAGRVGRAGNPGLVVNFVTPDNRFVIKKYEKALGLKIPRVELFEGRLWVMKSRRKMEAQVKEMKDKDPGREVHLWSETMAQERFEKRKMKGRGKAVAGEDKDDEEKGEGSELGLGETKDPFDWEEGVSSSPDHIFETSSSSESSGEVRALLGTEREREGESMEDDDDEDEDYVLPVEHKSVRRETEEKKKERWSKERKQKGMLREGKAPPRSPKKRWRDFPAMRKRTQAHQRRKRRTKSRD</sequence>
<dbReference type="InterPro" id="IPR001650">
    <property type="entry name" value="Helicase_C-like"/>
</dbReference>
<dbReference type="Pfam" id="PF00270">
    <property type="entry name" value="DEAD"/>
    <property type="match status" value="1"/>
</dbReference>
<dbReference type="GO" id="GO:0003723">
    <property type="term" value="F:RNA binding"/>
    <property type="evidence" value="ECO:0007669"/>
    <property type="project" value="TreeGrafter"/>
</dbReference>
<dbReference type="CDD" id="cd18787">
    <property type="entry name" value="SF2_C_DEAD"/>
    <property type="match status" value="1"/>
</dbReference>
<reference evidence="10" key="1">
    <citation type="submission" date="2014-11" db="EMBL/GenBank/DDBJ databases">
        <authorList>
            <person name="Otto D Thomas"/>
            <person name="Naeem Raeece"/>
        </authorList>
    </citation>
    <scope>NUCLEOTIDE SEQUENCE</scope>
</reference>
<keyword evidence="7" id="KW-0732">Signal</keyword>
<keyword evidence="3" id="KW-0378">Hydrolase</keyword>
<dbReference type="AlphaFoldDB" id="A0A0G4FYR2"/>
<feature type="domain" description="Helicase ATP-binding" evidence="8">
    <location>
        <begin position="504"/>
        <end position="683"/>
    </location>
</feature>
<feature type="domain" description="Helicase C-terminal" evidence="9">
    <location>
        <begin position="726"/>
        <end position="903"/>
    </location>
</feature>
<evidence type="ECO:0000313" key="10">
    <source>
        <dbReference type="EMBL" id="CEM20358.1"/>
    </source>
</evidence>
<dbReference type="PROSITE" id="PS51257">
    <property type="entry name" value="PROKAR_LIPOPROTEIN"/>
    <property type="match status" value="1"/>
</dbReference>
<feature type="compositionally biased region" description="Basic and acidic residues" evidence="6">
    <location>
        <begin position="299"/>
        <end position="310"/>
    </location>
</feature>
<dbReference type="GO" id="GO:0003724">
    <property type="term" value="F:RNA helicase activity"/>
    <property type="evidence" value="ECO:0007669"/>
    <property type="project" value="UniProtKB-EC"/>
</dbReference>
<feature type="region of interest" description="Disordered" evidence="6">
    <location>
        <begin position="69"/>
        <end position="95"/>
    </location>
</feature>
<dbReference type="InterPro" id="IPR011545">
    <property type="entry name" value="DEAD/DEAH_box_helicase_dom"/>
</dbReference>
<feature type="compositionally biased region" description="Basic and acidic residues" evidence="6">
    <location>
        <begin position="319"/>
        <end position="344"/>
    </location>
</feature>
<evidence type="ECO:0000256" key="2">
    <source>
        <dbReference type="ARBA" id="ARBA00022741"/>
    </source>
</evidence>